<evidence type="ECO:0000256" key="1">
    <source>
        <dbReference type="SAM" id="Phobius"/>
    </source>
</evidence>
<name>A0A4P5ZGC3_PLAAG</name>
<comment type="caution">
    <text evidence="2">The sequence shown here is derived from an EMBL/GenBank/DDBJ whole genome shotgun (WGS) entry which is preliminary data.</text>
</comment>
<protein>
    <submittedName>
        <fullName evidence="2">Uncharacterized protein</fullName>
    </submittedName>
</protein>
<organism evidence="2 3">
    <name type="scientific">Planktothrix agardhii CCAP 1459/11A</name>
    <dbReference type="NCBI Taxonomy" id="282420"/>
    <lineage>
        <taxon>Bacteria</taxon>
        <taxon>Bacillati</taxon>
        <taxon>Cyanobacteriota</taxon>
        <taxon>Cyanophyceae</taxon>
        <taxon>Oscillatoriophycideae</taxon>
        <taxon>Oscillatoriales</taxon>
        <taxon>Microcoleaceae</taxon>
        <taxon>Planktothrix</taxon>
    </lineage>
</organism>
<reference evidence="3" key="1">
    <citation type="submission" date="2019-02" db="EMBL/GenBank/DDBJ databases">
        <title>Draft genome sequence of Planktothrix agardhii NIES-905.</title>
        <authorList>
            <person name="Yamaguchi H."/>
            <person name="Suzuki S."/>
            <person name="Kawachi M."/>
        </authorList>
    </citation>
    <scope>NUCLEOTIDE SEQUENCE [LARGE SCALE GENOMIC DNA]</scope>
    <source>
        <strain evidence="3">CCAP 1459/11A</strain>
    </source>
</reference>
<feature type="transmembrane region" description="Helical" evidence="1">
    <location>
        <begin position="64"/>
        <end position="93"/>
    </location>
</feature>
<dbReference type="AlphaFoldDB" id="A0A4P5ZGC3"/>
<keyword evidence="1" id="KW-0812">Transmembrane</keyword>
<keyword evidence="1" id="KW-0472">Membrane</keyword>
<evidence type="ECO:0000313" key="2">
    <source>
        <dbReference type="EMBL" id="GDZ92322.1"/>
    </source>
</evidence>
<proteinExistence type="predicted"/>
<dbReference type="Proteomes" id="UP000299794">
    <property type="component" value="Unassembled WGS sequence"/>
</dbReference>
<keyword evidence="1" id="KW-1133">Transmembrane helix</keyword>
<evidence type="ECO:0000313" key="3">
    <source>
        <dbReference type="Proteomes" id="UP000299794"/>
    </source>
</evidence>
<sequence length="136" mass="15684">MLSYLLTVLTAIPWVIALAITPKYWGSLDAKHLTGSVSIFYVGWFLIAWINFRQLKQNLSNSNNYINIIFFYVKTVIKYAVFLLILCLIYGFISVSIHKLLSNFMVSAILDRLSLFIFGLGTVILLLRFRWIQPIS</sequence>
<gene>
    <name evidence="2" type="ORF">PA905_00160</name>
</gene>
<accession>A0A4P5ZGC3</accession>
<dbReference type="EMBL" id="BJCD01000027">
    <property type="protein sequence ID" value="GDZ92322.1"/>
    <property type="molecule type" value="Genomic_DNA"/>
</dbReference>
<feature type="transmembrane region" description="Helical" evidence="1">
    <location>
        <begin position="113"/>
        <end position="131"/>
    </location>
</feature>
<feature type="transmembrane region" description="Helical" evidence="1">
    <location>
        <begin position="33"/>
        <end position="52"/>
    </location>
</feature>